<accession>A0A158CV02</accession>
<gene>
    <name evidence="2" type="ORF">AWB80_05885</name>
</gene>
<comment type="caution">
    <text evidence="2">The sequence shown here is derived from an EMBL/GenBank/DDBJ whole genome shotgun (WGS) entry which is preliminary data.</text>
</comment>
<dbReference type="EMBL" id="FCOE02000027">
    <property type="protein sequence ID" value="SAK86175.1"/>
    <property type="molecule type" value="Genomic_DNA"/>
</dbReference>
<protein>
    <recommendedName>
        <fullName evidence="1">MEDS domain-containing protein</fullName>
    </recommendedName>
</protein>
<dbReference type="Pfam" id="PF14417">
    <property type="entry name" value="MEDS"/>
    <property type="match status" value="1"/>
</dbReference>
<dbReference type="STRING" id="1777141.AWB80_05885"/>
<evidence type="ECO:0000259" key="1">
    <source>
        <dbReference type="Pfam" id="PF14417"/>
    </source>
</evidence>
<sequence>MDSPITIAGTPMDAYHVCAFFNSRDEEYDALNPFYKQAVENGEKNFHIVDPANLADHKARLADAGMDVHACEACGQLEVITWPEAYLDDEGKFDKDRMLALVDRLTGSGRDKGFTQLRIMGNMDWAFGETPNAPELMAYEAEVNEIIERNRQPAVCVYDMAKLSGAMLMDVLRTHPLTLINGIVQENPFFIRPSEMIKELESRKRRAEA</sequence>
<dbReference type="Proteomes" id="UP000054911">
    <property type="component" value="Unassembled WGS sequence"/>
</dbReference>
<reference evidence="2" key="1">
    <citation type="submission" date="2016-01" db="EMBL/GenBank/DDBJ databases">
        <authorList>
            <person name="Peeters C."/>
        </authorList>
    </citation>
    <scope>NUCLEOTIDE SEQUENCE [LARGE SCALE GENOMIC DNA]</scope>
    <source>
        <strain evidence="2">LMG 29323</strain>
    </source>
</reference>
<keyword evidence="3" id="KW-1185">Reference proteome</keyword>
<feature type="domain" description="MEDS" evidence="1">
    <location>
        <begin position="16"/>
        <end position="176"/>
    </location>
</feature>
<name>A0A158CV02_9BURK</name>
<dbReference type="AlphaFoldDB" id="A0A158CV02"/>
<evidence type="ECO:0000313" key="2">
    <source>
        <dbReference type="EMBL" id="SAK86175.1"/>
    </source>
</evidence>
<dbReference type="RefSeq" id="WP_061178236.1">
    <property type="nucleotide sequence ID" value="NZ_FCOE02000027.1"/>
</dbReference>
<dbReference type="OrthoDB" id="116243at2"/>
<dbReference type="InterPro" id="IPR025847">
    <property type="entry name" value="MEDS_domain"/>
</dbReference>
<organism evidence="2 3">
    <name type="scientific">Caballeronia pedi</name>
    <dbReference type="NCBI Taxonomy" id="1777141"/>
    <lineage>
        <taxon>Bacteria</taxon>
        <taxon>Pseudomonadati</taxon>
        <taxon>Pseudomonadota</taxon>
        <taxon>Betaproteobacteria</taxon>
        <taxon>Burkholderiales</taxon>
        <taxon>Burkholderiaceae</taxon>
        <taxon>Caballeronia</taxon>
    </lineage>
</organism>
<evidence type="ECO:0000313" key="3">
    <source>
        <dbReference type="Proteomes" id="UP000054911"/>
    </source>
</evidence>
<proteinExistence type="predicted"/>